<reference evidence="1" key="1">
    <citation type="submission" date="2021-06" db="EMBL/GenBank/DDBJ databases">
        <authorList>
            <person name="Hodson N. C."/>
            <person name="Mongue J. A."/>
            <person name="Jaron S. K."/>
        </authorList>
    </citation>
    <scope>NUCLEOTIDE SEQUENCE</scope>
</reference>
<gene>
    <name evidence="1" type="ORF">AFUS01_LOCUS8460</name>
</gene>
<comment type="caution">
    <text evidence="1">The sequence shown here is derived from an EMBL/GenBank/DDBJ whole genome shotgun (WGS) entry which is preliminary data.</text>
</comment>
<dbReference type="AlphaFoldDB" id="A0A8J2NZT7"/>
<organism evidence="1 2">
    <name type="scientific">Allacma fusca</name>
    <dbReference type="NCBI Taxonomy" id="39272"/>
    <lineage>
        <taxon>Eukaryota</taxon>
        <taxon>Metazoa</taxon>
        <taxon>Ecdysozoa</taxon>
        <taxon>Arthropoda</taxon>
        <taxon>Hexapoda</taxon>
        <taxon>Collembola</taxon>
        <taxon>Symphypleona</taxon>
        <taxon>Sminthuridae</taxon>
        <taxon>Allacma</taxon>
    </lineage>
</organism>
<keyword evidence="2" id="KW-1185">Reference proteome</keyword>
<dbReference type="Pfam" id="PF02995">
    <property type="entry name" value="DUF229"/>
    <property type="match status" value="1"/>
</dbReference>
<feature type="non-terminal residue" evidence="1">
    <location>
        <position position="1"/>
    </location>
</feature>
<protein>
    <submittedName>
        <fullName evidence="1">Uncharacterized protein</fullName>
    </submittedName>
</protein>
<evidence type="ECO:0000313" key="2">
    <source>
        <dbReference type="Proteomes" id="UP000708208"/>
    </source>
</evidence>
<sequence length="44" mass="5211">MGDHGNRLHPFVDTFQGYQEMNLPMLYIWLPPTIRENLHATLQD</sequence>
<name>A0A8J2NZT7_9HEXA</name>
<dbReference type="EMBL" id="CAJVCH010058844">
    <property type="protein sequence ID" value="CAG7719119.1"/>
    <property type="molecule type" value="Genomic_DNA"/>
</dbReference>
<dbReference type="Proteomes" id="UP000708208">
    <property type="component" value="Unassembled WGS sequence"/>
</dbReference>
<accession>A0A8J2NZT7</accession>
<evidence type="ECO:0000313" key="1">
    <source>
        <dbReference type="EMBL" id="CAG7719119.1"/>
    </source>
</evidence>
<proteinExistence type="predicted"/>
<dbReference type="InterPro" id="IPR004245">
    <property type="entry name" value="DUF229"/>
</dbReference>